<feature type="transmembrane region" description="Helical" evidence="6">
    <location>
        <begin position="217"/>
        <end position="238"/>
    </location>
</feature>
<evidence type="ECO:0000256" key="4">
    <source>
        <dbReference type="ARBA" id="ARBA00022989"/>
    </source>
</evidence>
<dbReference type="Proteomes" id="UP000501094">
    <property type="component" value="Chromosome"/>
</dbReference>
<dbReference type="RefSeq" id="WP_168606379.1">
    <property type="nucleotide sequence ID" value="NZ_CP038852.1"/>
</dbReference>
<evidence type="ECO:0000256" key="1">
    <source>
        <dbReference type="ARBA" id="ARBA00004651"/>
    </source>
</evidence>
<keyword evidence="2" id="KW-1003">Cell membrane</keyword>
<dbReference type="InterPro" id="IPR050638">
    <property type="entry name" value="AA-Vitamin_Transporters"/>
</dbReference>
<evidence type="ECO:0000256" key="2">
    <source>
        <dbReference type="ARBA" id="ARBA00022475"/>
    </source>
</evidence>
<evidence type="ECO:0000313" key="8">
    <source>
        <dbReference type="EMBL" id="QIZ20486.1"/>
    </source>
</evidence>
<feature type="transmembrane region" description="Helical" evidence="6">
    <location>
        <begin position="39"/>
        <end position="57"/>
    </location>
</feature>
<sequence length="296" mass="32839">MHFLKKNIGYLAMFLAVIGFGSGPPFVKLALEEFQIVDLLAVRFAIAFLLMLTFALIMRVDLSIRKIGLTPFLMGLLNPFLVTLAFHVGLMLTSPINGVAIISTMPIMQPFVAKIFLDEKIEIKVLIGAFITIIGTYILLSSQTIIGQGNYIGDFIIFAGMTLASINEVIGRKKMQTNVNQLGVNTYQYFTGFILSFLILFIIWPNSTFGYSFHLEFTPSVIAAITLSFITFGSYLFYNYALRRVSVGRISLMYPLTGPIGALSAWLVIDAEITLKIFISLGIILVGTVIPYINKK</sequence>
<dbReference type="PANTHER" id="PTHR32322">
    <property type="entry name" value="INNER MEMBRANE TRANSPORTER"/>
    <property type="match status" value="1"/>
</dbReference>
<organism evidence="8 9">
    <name type="scientific">Candidatus Pelagibacter giovannonii</name>
    <dbReference type="NCBI Taxonomy" id="2563896"/>
    <lineage>
        <taxon>Bacteria</taxon>
        <taxon>Pseudomonadati</taxon>
        <taxon>Pseudomonadota</taxon>
        <taxon>Alphaproteobacteria</taxon>
        <taxon>Candidatus Pelagibacterales</taxon>
        <taxon>Candidatus Pelagibacteraceae</taxon>
        <taxon>Candidatus Pelagibacter</taxon>
    </lineage>
</organism>
<dbReference type="GO" id="GO:0005886">
    <property type="term" value="C:plasma membrane"/>
    <property type="evidence" value="ECO:0007669"/>
    <property type="project" value="UniProtKB-SubCell"/>
</dbReference>
<feature type="transmembrane region" description="Helical" evidence="6">
    <location>
        <begin position="250"/>
        <end position="269"/>
    </location>
</feature>
<dbReference type="KEGG" id="peg:E5R92_01640"/>
<gene>
    <name evidence="8" type="ORF">E5R92_01640</name>
</gene>
<dbReference type="InterPro" id="IPR037185">
    <property type="entry name" value="EmrE-like"/>
</dbReference>
<reference evidence="8 9" key="1">
    <citation type="journal article" date="2020" name="Nat. Microbiol.">
        <title>Lysogenic host-virus interactions in SAR11 marine bacteria.</title>
        <authorList>
            <person name="Morris R.M."/>
            <person name="Cain K.R."/>
            <person name="Hvorecny K.L."/>
            <person name="Kollman J.M."/>
        </authorList>
    </citation>
    <scope>NUCLEOTIDE SEQUENCE [LARGE SCALE GENOMIC DNA]</scope>
    <source>
        <strain evidence="8 9">NP1</strain>
    </source>
</reference>
<keyword evidence="3 6" id="KW-0812">Transmembrane</keyword>
<evidence type="ECO:0000313" key="9">
    <source>
        <dbReference type="Proteomes" id="UP000501094"/>
    </source>
</evidence>
<feature type="transmembrane region" description="Helical" evidence="6">
    <location>
        <begin position="182"/>
        <end position="205"/>
    </location>
</feature>
<keyword evidence="5 6" id="KW-0472">Membrane</keyword>
<dbReference type="Pfam" id="PF00892">
    <property type="entry name" value="EamA"/>
    <property type="match status" value="2"/>
</dbReference>
<comment type="subcellular location">
    <subcellularLocation>
        <location evidence="1">Cell membrane</location>
        <topology evidence="1">Multi-pass membrane protein</topology>
    </subcellularLocation>
</comment>
<feature type="transmembrane region" description="Helical" evidence="6">
    <location>
        <begin position="152"/>
        <end position="170"/>
    </location>
</feature>
<feature type="transmembrane region" description="Helical" evidence="6">
    <location>
        <begin position="125"/>
        <end position="146"/>
    </location>
</feature>
<protein>
    <submittedName>
        <fullName evidence="8">DMT family transporter</fullName>
    </submittedName>
</protein>
<keyword evidence="9" id="KW-1185">Reference proteome</keyword>
<feature type="transmembrane region" description="Helical" evidence="6">
    <location>
        <begin position="275"/>
        <end position="293"/>
    </location>
</feature>
<evidence type="ECO:0000259" key="7">
    <source>
        <dbReference type="Pfam" id="PF00892"/>
    </source>
</evidence>
<feature type="transmembrane region" description="Helical" evidence="6">
    <location>
        <begin position="69"/>
        <end position="90"/>
    </location>
</feature>
<evidence type="ECO:0000256" key="6">
    <source>
        <dbReference type="SAM" id="Phobius"/>
    </source>
</evidence>
<dbReference type="PANTHER" id="PTHR32322:SF18">
    <property type="entry name" value="S-ADENOSYLMETHIONINE_S-ADENOSYLHOMOCYSTEINE TRANSPORTER"/>
    <property type="match status" value="1"/>
</dbReference>
<proteinExistence type="predicted"/>
<keyword evidence="4 6" id="KW-1133">Transmembrane helix</keyword>
<evidence type="ECO:0000256" key="3">
    <source>
        <dbReference type="ARBA" id="ARBA00022692"/>
    </source>
</evidence>
<evidence type="ECO:0000256" key="5">
    <source>
        <dbReference type="ARBA" id="ARBA00023136"/>
    </source>
</evidence>
<feature type="transmembrane region" description="Helical" evidence="6">
    <location>
        <begin position="96"/>
        <end position="113"/>
    </location>
</feature>
<dbReference type="EMBL" id="CP038852">
    <property type="protein sequence ID" value="QIZ20486.1"/>
    <property type="molecule type" value="Genomic_DNA"/>
</dbReference>
<dbReference type="AlphaFoldDB" id="A0A6H1Q1B3"/>
<dbReference type="InterPro" id="IPR000620">
    <property type="entry name" value="EamA_dom"/>
</dbReference>
<feature type="domain" description="EamA" evidence="7">
    <location>
        <begin position="8"/>
        <end position="140"/>
    </location>
</feature>
<dbReference type="SUPFAM" id="SSF103481">
    <property type="entry name" value="Multidrug resistance efflux transporter EmrE"/>
    <property type="match status" value="2"/>
</dbReference>
<accession>A0A6H1Q1B3</accession>
<name>A0A6H1Q1B3_9PROT</name>
<feature type="transmembrane region" description="Helical" evidence="6">
    <location>
        <begin position="7"/>
        <end position="27"/>
    </location>
</feature>
<feature type="domain" description="EamA" evidence="7">
    <location>
        <begin position="152"/>
        <end position="290"/>
    </location>
</feature>